<accession>A0A1J4MPP7</accession>
<dbReference type="InterPro" id="IPR000719">
    <property type="entry name" value="Prot_kinase_dom"/>
</dbReference>
<name>A0A1J4MPP7_9CRYT</name>
<proteinExistence type="predicted"/>
<dbReference type="SMART" id="SM00220">
    <property type="entry name" value="S_TKc"/>
    <property type="match status" value="1"/>
</dbReference>
<keyword evidence="3" id="KW-0547">Nucleotide-binding</keyword>
<dbReference type="PANTHER" id="PTHR24058:SF124">
    <property type="entry name" value="PROTEIN KINASE SUPERFAMILY PROTEIN"/>
    <property type="match status" value="1"/>
</dbReference>
<comment type="caution">
    <text evidence="7">The sequence shown here is derived from an EMBL/GenBank/DDBJ whole genome shotgun (WGS) entry which is preliminary data.</text>
</comment>
<dbReference type="AlphaFoldDB" id="A0A1J4MPP7"/>
<evidence type="ECO:0000313" key="7">
    <source>
        <dbReference type="EMBL" id="OII74845.1"/>
    </source>
</evidence>
<dbReference type="GO" id="GO:0004674">
    <property type="term" value="F:protein serine/threonine kinase activity"/>
    <property type="evidence" value="ECO:0007669"/>
    <property type="project" value="UniProtKB-KW"/>
</dbReference>
<dbReference type="Gene3D" id="1.10.510.10">
    <property type="entry name" value="Transferase(Phosphotransferase) domain 1"/>
    <property type="match status" value="1"/>
</dbReference>
<dbReference type="OrthoDB" id="9332038at2759"/>
<dbReference type="PANTHER" id="PTHR24058">
    <property type="entry name" value="DUAL SPECIFICITY PROTEIN KINASE"/>
    <property type="match status" value="1"/>
</dbReference>
<evidence type="ECO:0000259" key="6">
    <source>
        <dbReference type="PROSITE" id="PS50011"/>
    </source>
</evidence>
<dbReference type="Proteomes" id="UP000186176">
    <property type="component" value="Unassembled WGS sequence"/>
</dbReference>
<dbReference type="Pfam" id="PF00069">
    <property type="entry name" value="Pkinase"/>
    <property type="match status" value="1"/>
</dbReference>
<protein>
    <submittedName>
        <fullName evidence="7">Protein kinase</fullName>
    </submittedName>
</protein>
<dbReference type="InterPro" id="IPR050494">
    <property type="entry name" value="Ser_Thr_dual-spec_kinase"/>
</dbReference>
<reference evidence="7 8" key="1">
    <citation type="submission" date="2016-10" db="EMBL/GenBank/DDBJ databases">
        <title>Reductive evolution of mitochondrial metabolism and differential evolution of invasion-related proteins in Cryptosporidium.</title>
        <authorList>
            <person name="Liu S."/>
            <person name="Roellig D.M."/>
            <person name="Guo Y."/>
            <person name="Li N."/>
            <person name="Frace M.A."/>
            <person name="Tang K."/>
            <person name="Zhang L."/>
            <person name="Feng Y."/>
            <person name="Xiao L."/>
        </authorList>
    </citation>
    <scope>NUCLEOTIDE SEQUENCE [LARGE SCALE GENOMIC DNA]</scope>
    <source>
        <strain evidence="7">39726</strain>
    </source>
</reference>
<keyword evidence="4 7" id="KW-0418">Kinase</keyword>
<gene>
    <name evidence="7" type="ORF">cubi_02977</name>
</gene>
<feature type="domain" description="Protein kinase" evidence="6">
    <location>
        <begin position="330"/>
        <end position="657"/>
    </location>
</feature>
<keyword evidence="2" id="KW-0808">Transferase</keyword>
<dbReference type="EMBL" id="LRBP01000008">
    <property type="protein sequence ID" value="OII74845.1"/>
    <property type="molecule type" value="Genomic_DNA"/>
</dbReference>
<evidence type="ECO:0000256" key="5">
    <source>
        <dbReference type="ARBA" id="ARBA00022840"/>
    </source>
</evidence>
<keyword evidence="1" id="KW-0723">Serine/threonine-protein kinase</keyword>
<dbReference type="VEuPathDB" id="CryptoDB:cubi_02977"/>
<evidence type="ECO:0000256" key="3">
    <source>
        <dbReference type="ARBA" id="ARBA00022741"/>
    </source>
</evidence>
<dbReference type="InterPro" id="IPR011009">
    <property type="entry name" value="Kinase-like_dom_sf"/>
</dbReference>
<dbReference type="InterPro" id="IPR008271">
    <property type="entry name" value="Ser/Thr_kinase_AS"/>
</dbReference>
<dbReference type="RefSeq" id="XP_028875990.1">
    <property type="nucleotide sequence ID" value="XM_029019989.1"/>
</dbReference>
<dbReference type="GO" id="GO:0005524">
    <property type="term" value="F:ATP binding"/>
    <property type="evidence" value="ECO:0007669"/>
    <property type="project" value="UniProtKB-KW"/>
</dbReference>
<dbReference type="SUPFAM" id="SSF56112">
    <property type="entry name" value="Protein kinase-like (PK-like)"/>
    <property type="match status" value="1"/>
</dbReference>
<sequence>MNNELTSTIKNILRINEIKNDDLASILSRYIQKNFLNDTDTDIFAESDYFQEQIIKASMAIAANCNFTNNININREDDVSVNVEEIPIFKNYVEFENFRDLNNWITDLYDRVFFSSKSHFQDKNGIKEKIENLVNEYNDCEIIPFNLPLDFIISIHNTGMISSEKVIDYLRSLHLFTRKDEGNISKHRSDIKDHFLFNEDINIYDDELAECPLECQASQIINKCESERLSFSQIVENQLQKLDNPDKKHQIINFTLRISFSVSGFFENMETELKTLEDIISVFLRTMNSNLKNEINILDKNVIFLNKSNKSQFIHLLRQNVNSLNILNRFLLIKILHRGNFGQIYVGLDLISFKLVCLKRLIGSFSDNQYLKNSIIEANYLKVLSKSAISKFVPYFVDVAVSNNNVFIISELQGKNLLSVIKNDSKKAHLTFGNIQNIIKQLLSCIKYLHESLKLIHCDIKPENIVIDHISAHDIFGYLNNVQTEKSGRINIKLIDWGSCLSIYQASNSRNSYIQSRYYRSPEVCLGLPYNEKIDIWSIGCVMAELVLRRPLFDYNNSTQELLANIVATIGKLPIHMINNSSTIDHFITHDGHLFDKHLNKIRLFTTFHGVSKYKSRISELFDADKDPLFVDLLNKLLCIDPDERLSASQALNHPWFDYNYHN</sequence>
<dbReference type="Gene3D" id="3.30.200.20">
    <property type="entry name" value="Phosphorylase Kinase, domain 1"/>
    <property type="match status" value="1"/>
</dbReference>
<evidence type="ECO:0000256" key="4">
    <source>
        <dbReference type="ARBA" id="ARBA00022777"/>
    </source>
</evidence>
<evidence type="ECO:0000256" key="2">
    <source>
        <dbReference type="ARBA" id="ARBA00022679"/>
    </source>
</evidence>
<dbReference type="PROSITE" id="PS50011">
    <property type="entry name" value="PROTEIN_KINASE_DOM"/>
    <property type="match status" value="1"/>
</dbReference>
<organism evidence="7 8">
    <name type="scientific">Cryptosporidium ubiquitum</name>
    <dbReference type="NCBI Taxonomy" id="857276"/>
    <lineage>
        <taxon>Eukaryota</taxon>
        <taxon>Sar</taxon>
        <taxon>Alveolata</taxon>
        <taxon>Apicomplexa</taxon>
        <taxon>Conoidasida</taxon>
        <taxon>Coccidia</taxon>
        <taxon>Eucoccidiorida</taxon>
        <taxon>Eimeriorina</taxon>
        <taxon>Cryptosporidiidae</taxon>
        <taxon>Cryptosporidium</taxon>
    </lineage>
</organism>
<dbReference type="PROSITE" id="PS00108">
    <property type="entry name" value="PROTEIN_KINASE_ST"/>
    <property type="match status" value="1"/>
</dbReference>
<keyword evidence="8" id="KW-1185">Reference proteome</keyword>
<evidence type="ECO:0000313" key="8">
    <source>
        <dbReference type="Proteomes" id="UP000186176"/>
    </source>
</evidence>
<dbReference type="GeneID" id="39979768"/>
<evidence type="ECO:0000256" key="1">
    <source>
        <dbReference type="ARBA" id="ARBA00022527"/>
    </source>
</evidence>
<keyword evidence="5" id="KW-0067">ATP-binding</keyword>